<organism evidence="10 11">
    <name type="scientific">Succinivibrio faecicola</name>
    <dbReference type="NCBI Taxonomy" id="2820300"/>
    <lineage>
        <taxon>Bacteria</taxon>
        <taxon>Pseudomonadati</taxon>
        <taxon>Pseudomonadota</taxon>
        <taxon>Gammaproteobacteria</taxon>
        <taxon>Aeromonadales</taxon>
        <taxon>Succinivibrionaceae</taxon>
        <taxon>Succinivibrio</taxon>
    </lineage>
</organism>
<evidence type="ECO:0000256" key="2">
    <source>
        <dbReference type="ARBA" id="ARBA00007055"/>
    </source>
</evidence>
<name>A0ABS7DG92_9GAMM</name>
<keyword evidence="6" id="KW-0406">Ion transport</keyword>
<keyword evidence="4" id="KW-1134">Transmembrane beta strand</keyword>
<comment type="similarity">
    <text evidence="2">Belongs to the porin LamB (TC 1.B.3) family.</text>
</comment>
<dbReference type="SUPFAM" id="SSF56935">
    <property type="entry name" value="Porins"/>
    <property type="match status" value="1"/>
</dbReference>
<sequence>MSAQAMAAPVDVSGYMRSGVMHGKSTYGHKAYVQQLGRFGNENDTFMDMLFSSDIAKVDDTVWSIGALFCVGGDGKENNWEGNIVNRQLYAQVKGLLDKDAILWAGKKYVQREDSYIGDFYFYDVSGHGVGFEQLNVGTGKLSAAWTRKDNGNATYKTFKDKYVIKQKADEKDDKGNALPGNVKEIVKGQFAEKKEVKVRLNVFDTRYVFPAWDGASVELGATYLRPERDKNGEFSSYTWTKDNELKDAFNLTAELTLNVLGGFNKTVLQSFSGSSADCAWSTTADIKSNSGFGGVAGFTGQGYRLLNIGLSQFTENFGMFHQFNAAYSTSNDYDSKRTLGLVVRPYYKLTKMTKVIAELGAFVEHEKYLKHDAGKADHRTHAGQKATLAYAINPDAGNFWSRPEFRFYVSYMNLTADTNVFNEKDEDTIGGAKKGHDTVFGAQVEAMW</sequence>
<dbReference type="Gene3D" id="2.40.170.10">
    <property type="entry name" value="Porin, LamB type"/>
    <property type="match status" value="1"/>
</dbReference>
<evidence type="ECO:0000256" key="3">
    <source>
        <dbReference type="ARBA" id="ARBA00022448"/>
    </source>
</evidence>
<proteinExistence type="inferred from homology"/>
<gene>
    <name evidence="10" type="ORF">J5V48_05295</name>
</gene>
<reference evidence="10 11" key="1">
    <citation type="submission" date="2021-03" db="EMBL/GenBank/DDBJ databases">
        <title>Succinivibrio sp. nov. isolated from feces of cow.</title>
        <authorList>
            <person name="Choi J.-Y."/>
        </authorList>
    </citation>
    <scope>NUCLEOTIDE SEQUENCE [LARGE SCALE GENOMIC DNA]</scope>
    <source>
        <strain evidence="10 11">AGMB01872</strain>
    </source>
</reference>
<evidence type="ECO:0000256" key="9">
    <source>
        <dbReference type="ARBA" id="ARBA00023237"/>
    </source>
</evidence>
<evidence type="ECO:0000256" key="7">
    <source>
        <dbReference type="ARBA" id="ARBA00023114"/>
    </source>
</evidence>
<evidence type="ECO:0000313" key="10">
    <source>
        <dbReference type="EMBL" id="MBW7570307.1"/>
    </source>
</evidence>
<keyword evidence="9" id="KW-0998">Cell outer membrane</keyword>
<dbReference type="InterPro" id="IPR050286">
    <property type="entry name" value="G_neg_Bact_CarbUptk_Porin"/>
</dbReference>
<keyword evidence="5" id="KW-0812">Transmembrane</keyword>
<protein>
    <submittedName>
        <fullName evidence="10">Carbohydrate porin</fullName>
    </submittedName>
</protein>
<keyword evidence="11" id="KW-1185">Reference proteome</keyword>
<evidence type="ECO:0000256" key="1">
    <source>
        <dbReference type="ARBA" id="ARBA00004571"/>
    </source>
</evidence>
<evidence type="ECO:0000256" key="4">
    <source>
        <dbReference type="ARBA" id="ARBA00022452"/>
    </source>
</evidence>
<dbReference type="InterPro" id="IPR036998">
    <property type="entry name" value="Porin_LamB_sf"/>
</dbReference>
<keyword evidence="3" id="KW-0813">Transport</keyword>
<evidence type="ECO:0000256" key="8">
    <source>
        <dbReference type="ARBA" id="ARBA00023136"/>
    </source>
</evidence>
<comment type="subcellular location">
    <subcellularLocation>
        <location evidence="1">Cell outer membrane</location>
        <topology evidence="1">Multi-pass membrane protein</topology>
    </subcellularLocation>
</comment>
<evidence type="ECO:0000256" key="5">
    <source>
        <dbReference type="ARBA" id="ARBA00022692"/>
    </source>
</evidence>
<dbReference type="EMBL" id="JAGFNY010000014">
    <property type="protein sequence ID" value="MBW7570307.1"/>
    <property type="molecule type" value="Genomic_DNA"/>
</dbReference>
<comment type="caution">
    <text evidence="10">The sequence shown here is derived from an EMBL/GenBank/DDBJ whole genome shotgun (WGS) entry which is preliminary data.</text>
</comment>
<dbReference type="RefSeq" id="WP_219937530.1">
    <property type="nucleotide sequence ID" value="NZ_JAGFNY010000014.1"/>
</dbReference>
<keyword evidence="8" id="KW-0472">Membrane</keyword>
<dbReference type="PANTHER" id="PTHR38762">
    <property type="entry name" value="CRYPTIC OUTER MEMBRANE PORIN BGLH-RELATED"/>
    <property type="match status" value="1"/>
</dbReference>
<dbReference type="Proteomes" id="UP000731465">
    <property type="component" value="Unassembled WGS sequence"/>
</dbReference>
<dbReference type="PANTHER" id="PTHR38762:SF1">
    <property type="entry name" value="CRYPTIC OUTER MEMBRANE PORIN BGLH-RELATED"/>
    <property type="match status" value="1"/>
</dbReference>
<dbReference type="Pfam" id="PF02264">
    <property type="entry name" value="LamB"/>
    <property type="match status" value="1"/>
</dbReference>
<keyword evidence="7" id="KW-0626">Porin</keyword>
<evidence type="ECO:0000313" key="11">
    <source>
        <dbReference type="Proteomes" id="UP000731465"/>
    </source>
</evidence>
<evidence type="ECO:0000256" key="6">
    <source>
        <dbReference type="ARBA" id="ARBA00023065"/>
    </source>
</evidence>
<dbReference type="InterPro" id="IPR003192">
    <property type="entry name" value="Porin_LamB"/>
</dbReference>
<accession>A0ABS7DG92</accession>